<reference evidence="1" key="1">
    <citation type="submission" date="2022-03" db="EMBL/GenBank/DDBJ databases">
        <authorList>
            <person name="Martin H S."/>
        </authorList>
    </citation>
    <scope>NUCLEOTIDE SEQUENCE</scope>
</reference>
<dbReference type="Proteomes" id="UP000837857">
    <property type="component" value="Chromosome 14"/>
</dbReference>
<proteinExistence type="predicted"/>
<accession>A0ABN8HWY5</accession>
<dbReference type="EMBL" id="OW152826">
    <property type="protein sequence ID" value="CAH2042010.1"/>
    <property type="molecule type" value="Genomic_DNA"/>
</dbReference>
<gene>
    <name evidence="1" type="ORF">IPOD504_LOCUS3524</name>
</gene>
<protein>
    <submittedName>
        <fullName evidence="1">Uncharacterized protein</fullName>
    </submittedName>
</protein>
<sequence length="69" mass="7899">MERLGVDCTSFLFGIRITRDLISLVVWELNLLDENITIFGGIPYRNGGSRYYGRDRFLADIGSTDEPNR</sequence>
<feature type="non-terminal residue" evidence="1">
    <location>
        <position position="69"/>
    </location>
</feature>
<organism evidence="1 2">
    <name type="scientific">Iphiclides podalirius</name>
    <name type="common">scarce swallowtail</name>
    <dbReference type="NCBI Taxonomy" id="110791"/>
    <lineage>
        <taxon>Eukaryota</taxon>
        <taxon>Metazoa</taxon>
        <taxon>Ecdysozoa</taxon>
        <taxon>Arthropoda</taxon>
        <taxon>Hexapoda</taxon>
        <taxon>Insecta</taxon>
        <taxon>Pterygota</taxon>
        <taxon>Neoptera</taxon>
        <taxon>Endopterygota</taxon>
        <taxon>Lepidoptera</taxon>
        <taxon>Glossata</taxon>
        <taxon>Ditrysia</taxon>
        <taxon>Papilionoidea</taxon>
        <taxon>Papilionidae</taxon>
        <taxon>Papilioninae</taxon>
        <taxon>Iphiclides</taxon>
    </lineage>
</organism>
<keyword evidence="2" id="KW-1185">Reference proteome</keyword>
<evidence type="ECO:0000313" key="2">
    <source>
        <dbReference type="Proteomes" id="UP000837857"/>
    </source>
</evidence>
<evidence type="ECO:0000313" key="1">
    <source>
        <dbReference type="EMBL" id="CAH2042010.1"/>
    </source>
</evidence>
<name>A0ABN8HWY5_9NEOP</name>